<accession>A0A139AR05</accession>
<dbReference type="Proteomes" id="UP000070544">
    <property type="component" value="Unassembled WGS sequence"/>
</dbReference>
<proteinExistence type="predicted"/>
<dbReference type="AlphaFoldDB" id="A0A139AR05"/>
<feature type="compositionally biased region" description="Polar residues" evidence="1">
    <location>
        <begin position="18"/>
        <end position="46"/>
    </location>
</feature>
<reference evidence="2 3" key="1">
    <citation type="journal article" date="2015" name="Genome Biol. Evol.">
        <title>Phylogenomic analyses indicate that early fungi evolved digesting cell walls of algal ancestors of land plants.</title>
        <authorList>
            <person name="Chang Y."/>
            <person name="Wang S."/>
            <person name="Sekimoto S."/>
            <person name="Aerts A.L."/>
            <person name="Choi C."/>
            <person name="Clum A."/>
            <person name="LaButti K.M."/>
            <person name="Lindquist E.A."/>
            <person name="Yee Ngan C."/>
            <person name="Ohm R.A."/>
            <person name="Salamov A.A."/>
            <person name="Grigoriev I.V."/>
            <person name="Spatafora J.W."/>
            <person name="Berbee M.L."/>
        </authorList>
    </citation>
    <scope>NUCLEOTIDE SEQUENCE [LARGE SCALE GENOMIC DNA]</scope>
    <source>
        <strain evidence="2 3">JEL478</strain>
    </source>
</reference>
<protein>
    <submittedName>
        <fullName evidence="2">Uncharacterized protein</fullName>
    </submittedName>
</protein>
<dbReference type="EMBL" id="KQ965739">
    <property type="protein sequence ID" value="KXS19191.1"/>
    <property type="molecule type" value="Genomic_DNA"/>
</dbReference>
<name>A0A139AR05_GONPJ</name>
<sequence length="68" mass="6762">MRGYVAAGDPGLLAPSGVLSTTSSGYPIAPSRTSSRKLGSTEDQGQSAVLSGASTKIVTIVRPVSAVV</sequence>
<keyword evidence="3" id="KW-1185">Reference proteome</keyword>
<organism evidence="2 3">
    <name type="scientific">Gonapodya prolifera (strain JEL478)</name>
    <name type="common">Monoblepharis prolifera</name>
    <dbReference type="NCBI Taxonomy" id="1344416"/>
    <lineage>
        <taxon>Eukaryota</taxon>
        <taxon>Fungi</taxon>
        <taxon>Fungi incertae sedis</taxon>
        <taxon>Chytridiomycota</taxon>
        <taxon>Chytridiomycota incertae sedis</taxon>
        <taxon>Monoblepharidomycetes</taxon>
        <taxon>Monoblepharidales</taxon>
        <taxon>Gonapodyaceae</taxon>
        <taxon>Gonapodya</taxon>
    </lineage>
</organism>
<evidence type="ECO:0000313" key="2">
    <source>
        <dbReference type="EMBL" id="KXS19191.1"/>
    </source>
</evidence>
<evidence type="ECO:0000313" key="3">
    <source>
        <dbReference type="Proteomes" id="UP000070544"/>
    </source>
</evidence>
<evidence type="ECO:0000256" key="1">
    <source>
        <dbReference type="SAM" id="MobiDB-lite"/>
    </source>
</evidence>
<feature type="region of interest" description="Disordered" evidence="1">
    <location>
        <begin position="1"/>
        <end position="46"/>
    </location>
</feature>
<gene>
    <name evidence="2" type="ORF">M427DRAFT_53161</name>
</gene>